<dbReference type="EMBL" id="AP017313">
    <property type="protein sequence ID" value="BAU56119.1"/>
    <property type="molecule type" value="Genomic_DNA"/>
</dbReference>
<dbReference type="KEGG" id="mgot:MgSA37_04316"/>
<accession>A0A0X8X5S0</accession>
<keyword evidence="2" id="KW-1185">Reference proteome</keyword>
<proteinExistence type="predicted"/>
<reference evidence="1 2" key="1">
    <citation type="submission" date="2015-12" db="EMBL/GenBank/DDBJ databases">
        <title>Genome sequence of Mucilaginibacter gotjawali.</title>
        <authorList>
            <person name="Lee J.S."/>
            <person name="Lee K.C."/>
            <person name="Kim K.K."/>
            <person name="Lee B.W."/>
        </authorList>
    </citation>
    <scope>NUCLEOTIDE SEQUENCE [LARGE SCALE GENOMIC DNA]</scope>
    <source>
        <strain evidence="1 2">SA3-7</strain>
    </source>
</reference>
<evidence type="ECO:0000313" key="1">
    <source>
        <dbReference type="EMBL" id="BAU56119.1"/>
    </source>
</evidence>
<organism evidence="1 2">
    <name type="scientific">Mucilaginibacter gotjawali</name>
    <dbReference type="NCBI Taxonomy" id="1550579"/>
    <lineage>
        <taxon>Bacteria</taxon>
        <taxon>Pseudomonadati</taxon>
        <taxon>Bacteroidota</taxon>
        <taxon>Sphingobacteriia</taxon>
        <taxon>Sphingobacteriales</taxon>
        <taxon>Sphingobacteriaceae</taxon>
        <taxon>Mucilaginibacter</taxon>
    </lineage>
</organism>
<name>A0A0X8X5S0_9SPHI</name>
<dbReference type="OrthoDB" id="798837at2"/>
<evidence type="ECO:0000313" key="2">
    <source>
        <dbReference type="Proteomes" id="UP000218263"/>
    </source>
</evidence>
<dbReference type="RefSeq" id="WP_096354733.1">
    <property type="nucleotide sequence ID" value="NZ_AP017313.1"/>
</dbReference>
<gene>
    <name evidence="1" type="ORF">MgSA37_04316</name>
</gene>
<dbReference type="Proteomes" id="UP000218263">
    <property type="component" value="Chromosome"/>
</dbReference>
<protein>
    <submittedName>
        <fullName evidence="1">Uncharacterized protein</fullName>
    </submittedName>
</protein>
<sequence length="73" mass="8355">MPEVIIKYKNIKALKALQELAKTFDLVIEQPEGKKPRLDLPVRFAQKPDANALSGIWKDKPVTLEELRKKAWG</sequence>
<dbReference type="AlphaFoldDB" id="A0A0X8X5S0"/>